<feature type="region of interest" description="Disordered" evidence="1">
    <location>
        <begin position="99"/>
        <end position="120"/>
    </location>
</feature>
<name>A0A4S8JSN1_MUSBA</name>
<organism evidence="2 3">
    <name type="scientific">Musa balbisiana</name>
    <name type="common">Banana</name>
    <dbReference type="NCBI Taxonomy" id="52838"/>
    <lineage>
        <taxon>Eukaryota</taxon>
        <taxon>Viridiplantae</taxon>
        <taxon>Streptophyta</taxon>
        <taxon>Embryophyta</taxon>
        <taxon>Tracheophyta</taxon>
        <taxon>Spermatophyta</taxon>
        <taxon>Magnoliopsida</taxon>
        <taxon>Liliopsida</taxon>
        <taxon>Zingiberales</taxon>
        <taxon>Musaceae</taxon>
        <taxon>Musa</taxon>
    </lineage>
</organism>
<keyword evidence="3" id="KW-1185">Reference proteome</keyword>
<dbReference type="EMBL" id="PYDT01000003">
    <property type="protein sequence ID" value="THU65122.1"/>
    <property type="molecule type" value="Genomic_DNA"/>
</dbReference>
<protein>
    <submittedName>
        <fullName evidence="2">Uncharacterized protein</fullName>
    </submittedName>
</protein>
<evidence type="ECO:0000256" key="1">
    <source>
        <dbReference type="SAM" id="MobiDB-lite"/>
    </source>
</evidence>
<dbReference type="AlphaFoldDB" id="A0A4S8JSN1"/>
<evidence type="ECO:0000313" key="3">
    <source>
        <dbReference type="Proteomes" id="UP000317650"/>
    </source>
</evidence>
<sequence length="177" mass="20895">MEDVPGYHERYMEFPRSRIEALRPNDELRKCDQKEMHLSEIAIRNYDSEFPQTSCEQERSNRWERRHSGEYAKPESLLHLYQKITTKKAWWWNARNVGSRHQRPPENAGRPYSPHSSHIKLTSFADTPSTADKREAKKLTEPAETNLFLESACFRRRKMIRLTQRCCDRTASGDVGL</sequence>
<dbReference type="Proteomes" id="UP000317650">
    <property type="component" value="Chromosome 5"/>
</dbReference>
<comment type="caution">
    <text evidence="2">The sequence shown here is derived from an EMBL/GenBank/DDBJ whole genome shotgun (WGS) entry which is preliminary data.</text>
</comment>
<evidence type="ECO:0000313" key="2">
    <source>
        <dbReference type="EMBL" id="THU65122.1"/>
    </source>
</evidence>
<reference evidence="2 3" key="1">
    <citation type="journal article" date="2019" name="Nat. Plants">
        <title>Genome sequencing of Musa balbisiana reveals subgenome evolution and function divergence in polyploid bananas.</title>
        <authorList>
            <person name="Yao X."/>
        </authorList>
    </citation>
    <scope>NUCLEOTIDE SEQUENCE [LARGE SCALE GENOMIC DNA]</scope>
    <source>
        <strain evidence="3">cv. DH-PKW</strain>
        <tissue evidence="2">Leaves</tissue>
    </source>
</reference>
<proteinExistence type="predicted"/>
<gene>
    <name evidence="2" type="ORF">C4D60_Mb05t00320</name>
</gene>
<accession>A0A4S8JSN1</accession>